<dbReference type="PANTHER" id="PTHR42785">
    <property type="entry name" value="DNA TOPOISOMERASE, TYPE IA, CORE"/>
    <property type="match status" value="1"/>
</dbReference>
<dbReference type="RefSeq" id="WP_121124267.1">
    <property type="nucleotide sequence ID" value="NZ_CP016604.1"/>
</dbReference>
<dbReference type="InterPro" id="IPR013498">
    <property type="entry name" value="Topo_IA_Znf"/>
</dbReference>
<dbReference type="GO" id="GO:0003917">
    <property type="term" value="F:DNA topoisomerase type I (single strand cut, ATP-independent) activity"/>
    <property type="evidence" value="ECO:0007669"/>
    <property type="project" value="InterPro"/>
</dbReference>
<dbReference type="GO" id="GO:0003677">
    <property type="term" value="F:DNA binding"/>
    <property type="evidence" value="ECO:0007669"/>
    <property type="project" value="InterPro"/>
</dbReference>
<keyword evidence="3" id="KW-1185">Reference proteome</keyword>
<feature type="domain" description="DNA topoisomerase type IA zn finger" evidence="1">
    <location>
        <begin position="100"/>
        <end position="137"/>
    </location>
</feature>
<sequence>MSLFKSTKQTEYCPQCNHPLVIKRSKQGLFWGCSNYPECDYLKPLHQATHIIKTLDDTCPECGSLLQVKQGSFGMFIGCSHYPECTFTVHEENDAVEEWDCPECRTHKLVERIGRSGKRFYACTGYPECKFTLPSKPIEKACPQCNYPLVTQKKQRGKMVYLCANKLCKHVFTEEEN</sequence>
<dbReference type="InterPro" id="IPR000380">
    <property type="entry name" value="Topo_IA"/>
</dbReference>
<evidence type="ECO:0000313" key="3">
    <source>
        <dbReference type="Proteomes" id="UP000280099"/>
    </source>
</evidence>
<accession>A0A420XEX0</accession>
<reference evidence="2 3" key="1">
    <citation type="submission" date="2018-10" db="EMBL/GenBank/DDBJ databases">
        <title>Genomic Encyclopedia of Type Strains, Phase IV (KMG-IV): sequencing the most valuable type-strain genomes for metagenomic binning, comparative biology and taxonomic classification.</title>
        <authorList>
            <person name="Goeker M."/>
        </authorList>
    </citation>
    <scope>NUCLEOTIDE SEQUENCE [LARGE SCALE GENOMIC DNA]</scope>
    <source>
        <strain evidence="2 3">DSM 23800</strain>
    </source>
</reference>
<dbReference type="AlphaFoldDB" id="A0A420XEX0"/>
<protein>
    <submittedName>
        <fullName evidence="2">Putative DNA topoisomerase</fullName>
    </submittedName>
</protein>
<dbReference type="EMBL" id="RBJC01000011">
    <property type="protein sequence ID" value="RKR70620.1"/>
    <property type="molecule type" value="Genomic_DNA"/>
</dbReference>
<dbReference type="Pfam" id="PF01396">
    <property type="entry name" value="Zn_ribbon_Top1"/>
    <property type="match status" value="4"/>
</dbReference>
<evidence type="ECO:0000259" key="1">
    <source>
        <dbReference type="Pfam" id="PF01396"/>
    </source>
</evidence>
<dbReference type="PANTHER" id="PTHR42785:SF1">
    <property type="entry name" value="DNA TOPOISOMERASE"/>
    <property type="match status" value="1"/>
</dbReference>
<dbReference type="GO" id="GO:0005694">
    <property type="term" value="C:chromosome"/>
    <property type="evidence" value="ECO:0007669"/>
    <property type="project" value="InterPro"/>
</dbReference>
<dbReference type="Proteomes" id="UP000280099">
    <property type="component" value="Unassembled WGS sequence"/>
</dbReference>
<comment type="caution">
    <text evidence="2">The sequence shown here is derived from an EMBL/GenBank/DDBJ whole genome shotgun (WGS) entry which is preliminary data.</text>
</comment>
<proteinExistence type="predicted"/>
<dbReference type="Gene3D" id="3.30.65.10">
    <property type="entry name" value="Bacterial Topoisomerase I, domain 1"/>
    <property type="match status" value="3"/>
</dbReference>
<gene>
    <name evidence="2" type="ORF">DES31_1870</name>
</gene>
<dbReference type="SUPFAM" id="SSF57783">
    <property type="entry name" value="Zinc beta-ribbon"/>
    <property type="match status" value="3"/>
</dbReference>
<dbReference type="OrthoDB" id="6412825at2"/>
<keyword evidence="2" id="KW-0413">Isomerase</keyword>
<dbReference type="GO" id="GO:0006265">
    <property type="term" value="P:DNA topological change"/>
    <property type="evidence" value="ECO:0007669"/>
    <property type="project" value="InterPro"/>
</dbReference>
<name>A0A420XEX0_9PAST</name>
<evidence type="ECO:0000313" key="2">
    <source>
        <dbReference type="EMBL" id="RKR70620.1"/>
    </source>
</evidence>
<organism evidence="2 3">
    <name type="scientific">Otariodibacter oris</name>
    <dbReference type="NCBI Taxonomy" id="1032623"/>
    <lineage>
        <taxon>Bacteria</taxon>
        <taxon>Pseudomonadati</taxon>
        <taxon>Pseudomonadota</taxon>
        <taxon>Gammaproteobacteria</taxon>
        <taxon>Pasteurellales</taxon>
        <taxon>Pasteurellaceae</taxon>
        <taxon>Otariodibacter</taxon>
    </lineage>
</organism>
<feature type="domain" description="DNA topoisomerase type IA zn finger" evidence="1">
    <location>
        <begin position="57"/>
        <end position="92"/>
    </location>
</feature>
<feature type="domain" description="DNA topoisomerase type IA zn finger" evidence="1">
    <location>
        <begin position="11"/>
        <end position="46"/>
    </location>
</feature>
<feature type="domain" description="DNA topoisomerase type IA zn finger" evidence="1">
    <location>
        <begin position="141"/>
        <end position="165"/>
    </location>
</feature>